<protein>
    <submittedName>
        <fullName evidence="2">Uncharacterized protein</fullName>
    </submittedName>
</protein>
<gene>
    <name evidence="2" type="ORF">E3N88_32147</name>
</gene>
<comment type="caution">
    <text evidence="2">The sequence shown here is derived from an EMBL/GenBank/DDBJ whole genome shotgun (WGS) entry which is preliminary data.</text>
</comment>
<accession>A0A5N6MAB3</accession>
<reference evidence="2 3" key="1">
    <citation type="submission" date="2019-05" db="EMBL/GenBank/DDBJ databases">
        <title>Mikania micrantha, genome provides insights into the molecular mechanism of rapid growth.</title>
        <authorList>
            <person name="Liu B."/>
        </authorList>
    </citation>
    <scope>NUCLEOTIDE SEQUENCE [LARGE SCALE GENOMIC DNA]</scope>
    <source>
        <strain evidence="2">NLD-2019</strain>
        <tissue evidence="2">Leaf</tissue>
    </source>
</reference>
<feature type="region of interest" description="Disordered" evidence="1">
    <location>
        <begin position="101"/>
        <end position="123"/>
    </location>
</feature>
<dbReference type="EMBL" id="SZYD01000016">
    <property type="protein sequence ID" value="KAD3336628.1"/>
    <property type="molecule type" value="Genomic_DNA"/>
</dbReference>
<feature type="region of interest" description="Disordered" evidence="1">
    <location>
        <begin position="45"/>
        <end position="72"/>
    </location>
</feature>
<dbReference type="Proteomes" id="UP000326396">
    <property type="component" value="Linkage Group LG6"/>
</dbReference>
<evidence type="ECO:0000313" key="3">
    <source>
        <dbReference type="Proteomes" id="UP000326396"/>
    </source>
</evidence>
<feature type="compositionally biased region" description="Acidic residues" evidence="1">
    <location>
        <begin position="48"/>
        <end position="59"/>
    </location>
</feature>
<keyword evidence="3" id="KW-1185">Reference proteome</keyword>
<dbReference type="AlphaFoldDB" id="A0A5N6MAB3"/>
<proteinExistence type="predicted"/>
<evidence type="ECO:0000313" key="2">
    <source>
        <dbReference type="EMBL" id="KAD3336628.1"/>
    </source>
</evidence>
<evidence type="ECO:0000256" key="1">
    <source>
        <dbReference type="SAM" id="MobiDB-lite"/>
    </source>
</evidence>
<name>A0A5N6MAB3_9ASTR</name>
<sequence length="123" mass="14168">MDIVREIWADEQQCKASRLNDLMEELLKPSMKTMSKAYFGVDYIRDADSEDDEEEDEDDSAHADVDPQSISTSFGEEVLQALAYDIQIPVYKTKNTIPYLSEHEGPREHEEEHIPRSGATYIR</sequence>
<organism evidence="2 3">
    <name type="scientific">Mikania micrantha</name>
    <name type="common">bitter vine</name>
    <dbReference type="NCBI Taxonomy" id="192012"/>
    <lineage>
        <taxon>Eukaryota</taxon>
        <taxon>Viridiplantae</taxon>
        <taxon>Streptophyta</taxon>
        <taxon>Embryophyta</taxon>
        <taxon>Tracheophyta</taxon>
        <taxon>Spermatophyta</taxon>
        <taxon>Magnoliopsida</taxon>
        <taxon>eudicotyledons</taxon>
        <taxon>Gunneridae</taxon>
        <taxon>Pentapetalae</taxon>
        <taxon>asterids</taxon>
        <taxon>campanulids</taxon>
        <taxon>Asterales</taxon>
        <taxon>Asteraceae</taxon>
        <taxon>Asteroideae</taxon>
        <taxon>Heliantheae alliance</taxon>
        <taxon>Eupatorieae</taxon>
        <taxon>Mikania</taxon>
    </lineage>
</organism>
<feature type="compositionally biased region" description="Basic and acidic residues" evidence="1">
    <location>
        <begin position="101"/>
        <end position="115"/>
    </location>
</feature>